<evidence type="ECO:0000313" key="2">
    <source>
        <dbReference type="Proteomes" id="UP000053989"/>
    </source>
</evidence>
<dbReference type="HOGENOM" id="CLU_006344_16_0_1"/>
<dbReference type="EMBL" id="KN822028">
    <property type="protein sequence ID" value="KIM64474.1"/>
    <property type="molecule type" value="Genomic_DNA"/>
</dbReference>
<name>A0A0C3E7S0_9AGAM</name>
<gene>
    <name evidence="1" type="ORF">SCLCIDRAFT_115187</name>
</gene>
<dbReference type="STRING" id="1036808.A0A0C3E7S0"/>
<proteinExistence type="predicted"/>
<organism evidence="1 2">
    <name type="scientific">Scleroderma citrinum Foug A</name>
    <dbReference type="NCBI Taxonomy" id="1036808"/>
    <lineage>
        <taxon>Eukaryota</taxon>
        <taxon>Fungi</taxon>
        <taxon>Dikarya</taxon>
        <taxon>Basidiomycota</taxon>
        <taxon>Agaricomycotina</taxon>
        <taxon>Agaricomycetes</taxon>
        <taxon>Agaricomycetidae</taxon>
        <taxon>Boletales</taxon>
        <taxon>Sclerodermatineae</taxon>
        <taxon>Sclerodermataceae</taxon>
        <taxon>Scleroderma</taxon>
    </lineage>
</organism>
<keyword evidence="2" id="KW-1185">Reference proteome</keyword>
<evidence type="ECO:0000313" key="1">
    <source>
        <dbReference type="EMBL" id="KIM64474.1"/>
    </source>
</evidence>
<reference evidence="2" key="2">
    <citation type="submission" date="2015-01" db="EMBL/GenBank/DDBJ databases">
        <title>Evolutionary Origins and Diversification of the Mycorrhizal Mutualists.</title>
        <authorList>
            <consortium name="DOE Joint Genome Institute"/>
            <consortium name="Mycorrhizal Genomics Consortium"/>
            <person name="Kohler A."/>
            <person name="Kuo A."/>
            <person name="Nagy L.G."/>
            <person name="Floudas D."/>
            <person name="Copeland A."/>
            <person name="Barry K.W."/>
            <person name="Cichocki N."/>
            <person name="Veneault-Fourrey C."/>
            <person name="LaButti K."/>
            <person name="Lindquist E.A."/>
            <person name="Lipzen A."/>
            <person name="Lundell T."/>
            <person name="Morin E."/>
            <person name="Murat C."/>
            <person name="Riley R."/>
            <person name="Ohm R."/>
            <person name="Sun H."/>
            <person name="Tunlid A."/>
            <person name="Henrissat B."/>
            <person name="Grigoriev I.V."/>
            <person name="Hibbett D.S."/>
            <person name="Martin F."/>
        </authorList>
    </citation>
    <scope>NUCLEOTIDE SEQUENCE [LARGE SCALE GENOMIC DNA]</scope>
    <source>
        <strain evidence="2">Foug A</strain>
    </source>
</reference>
<accession>A0A0C3E7S0</accession>
<dbReference type="OrthoDB" id="3187773at2759"/>
<dbReference type="AlphaFoldDB" id="A0A0C3E7S0"/>
<sequence>MRHKKIRAAPSWHRGPECYDTVLVNIDKSHEGMESMDVACVLCFFSLPCMNNITYPCTLIHWYDCIGDTPDTLTGMWMVKPAVLEDGHKHFAVIHVNSIVCSTHLLPVFSQQFVPSAVSCHNSLDLYHGFYVNHFADHHMFELVRTS</sequence>
<protein>
    <submittedName>
        <fullName evidence="1">Uncharacterized protein</fullName>
    </submittedName>
</protein>
<dbReference type="Proteomes" id="UP000053989">
    <property type="component" value="Unassembled WGS sequence"/>
</dbReference>
<reference evidence="1 2" key="1">
    <citation type="submission" date="2014-04" db="EMBL/GenBank/DDBJ databases">
        <authorList>
            <consortium name="DOE Joint Genome Institute"/>
            <person name="Kuo A."/>
            <person name="Kohler A."/>
            <person name="Nagy L.G."/>
            <person name="Floudas D."/>
            <person name="Copeland A."/>
            <person name="Barry K.W."/>
            <person name="Cichocki N."/>
            <person name="Veneault-Fourrey C."/>
            <person name="LaButti K."/>
            <person name="Lindquist E.A."/>
            <person name="Lipzen A."/>
            <person name="Lundell T."/>
            <person name="Morin E."/>
            <person name="Murat C."/>
            <person name="Sun H."/>
            <person name="Tunlid A."/>
            <person name="Henrissat B."/>
            <person name="Grigoriev I.V."/>
            <person name="Hibbett D.S."/>
            <person name="Martin F."/>
            <person name="Nordberg H.P."/>
            <person name="Cantor M.N."/>
            <person name="Hua S.X."/>
        </authorList>
    </citation>
    <scope>NUCLEOTIDE SEQUENCE [LARGE SCALE GENOMIC DNA]</scope>
    <source>
        <strain evidence="1 2">Foug A</strain>
    </source>
</reference>
<dbReference type="InParanoid" id="A0A0C3E7S0"/>